<evidence type="ECO:0000313" key="2">
    <source>
        <dbReference type="EMBL" id="RZS53403.1"/>
    </source>
</evidence>
<dbReference type="OrthoDB" id="123391at2"/>
<keyword evidence="3" id="KW-1185">Reference proteome</keyword>
<evidence type="ECO:0000313" key="3">
    <source>
        <dbReference type="Proteomes" id="UP000293433"/>
    </source>
</evidence>
<protein>
    <submittedName>
        <fullName evidence="2">Uncharacterized protein DUF1360</fullName>
    </submittedName>
</protein>
<feature type="transmembrane region" description="Helical" evidence="1">
    <location>
        <begin position="6"/>
        <end position="26"/>
    </location>
</feature>
<evidence type="ECO:0000256" key="1">
    <source>
        <dbReference type="SAM" id="Phobius"/>
    </source>
</evidence>
<dbReference type="AlphaFoldDB" id="A0A4Q7LH82"/>
<dbReference type="EMBL" id="SGWV01000010">
    <property type="protein sequence ID" value="RZS53403.1"/>
    <property type="molecule type" value="Genomic_DNA"/>
</dbReference>
<dbReference type="Proteomes" id="UP000293433">
    <property type="component" value="Unassembled WGS sequence"/>
</dbReference>
<proteinExistence type="predicted"/>
<keyword evidence="1" id="KW-1133">Transmembrane helix</keyword>
<comment type="caution">
    <text evidence="2">The sequence shown here is derived from an EMBL/GenBank/DDBJ whole genome shotgun (WGS) entry which is preliminary data.</text>
</comment>
<organism evidence="2 3">
    <name type="scientific">Sphaerotilus mobilis</name>
    <dbReference type="NCBI Taxonomy" id="47994"/>
    <lineage>
        <taxon>Bacteria</taxon>
        <taxon>Pseudomonadati</taxon>
        <taxon>Pseudomonadota</taxon>
        <taxon>Betaproteobacteria</taxon>
        <taxon>Burkholderiales</taxon>
        <taxon>Sphaerotilaceae</taxon>
        <taxon>Sphaerotilus</taxon>
    </lineage>
</organism>
<reference evidence="2 3" key="1">
    <citation type="submission" date="2019-02" db="EMBL/GenBank/DDBJ databases">
        <title>Genomic Encyclopedia of Type Strains, Phase IV (KMG-IV): sequencing the most valuable type-strain genomes for metagenomic binning, comparative biology and taxonomic classification.</title>
        <authorList>
            <person name="Goeker M."/>
        </authorList>
    </citation>
    <scope>NUCLEOTIDE SEQUENCE [LARGE SCALE GENOMIC DNA]</scope>
    <source>
        <strain evidence="2 3">DSM 10617</strain>
    </source>
</reference>
<dbReference type="Pfam" id="PF07098">
    <property type="entry name" value="DUF1360"/>
    <property type="match status" value="1"/>
</dbReference>
<name>A0A4Q7LH82_9BURK</name>
<keyword evidence="1" id="KW-0472">Membrane</keyword>
<sequence>MTIDIQLSWLFALCVLATWRLTHLLAREDGPGDLVVRLRASLGHSWLGAMMDCFFCLSLWVAIPLTWSFDVTLPESLLLWLAMSGAACLLERISSSPGRQQPSP</sequence>
<gene>
    <name evidence="2" type="ORF">EV685_3031</name>
</gene>
<accession>A0A4Q7LH82</accession>
<dbReference type="RefSeq" id="WP_130482843.1">
    <property type="nucleotide sequence ID" value="NZ_SGWV01000010.1"/>
</dbReference>
<keyword evidence="1" id="KW-0812">Transmembrane</keyword>
<dbReference type="InterPro" id="IPR010773">
    <property type="entry name" value="Mycophage_PG1_Gp7"/>
</dbReference>
<feature type="transmembrane region" description="Helical" evidence="1">
    <location>
        <begin position="46"/>
        <end position="65"/>
    </location>
</feature>